<feature type="signal peptide" evidence="1">
    <location>
        <begin position="1"/>
        <end position="18"/>
    </location>
</feature>
<dbReference type="Pfam" id="PF11138">
    <property type="entry name" value="DUF2911"/>
    <property type="match status" value="1"/>
</dbReference>
<sequence>MRYLVSILLILLALPSAAQITHPKASPFSLVEQEVGLSKISVAYSRPAVRGRTIFGQLVPYDRIWRVGANESTKITLDTDMKVLGNSLAKGTYALYAFPQEDKWEIVFHTNTTHWGDGRTAYDPAEDALRVTVIPESIPYFQENFLITFDAMTHNSVEMIWIWEQTKVVIPMTVDTHGAMLSEINKQLQENPTAQTYYEAARYYQEQGMEYPLALDYLNKAIALGGDTYYFYRVKSLVEAALPDYKSAIKSAQKSMALAGIEGKDEFVRMNQENIKNWNTVIKN</sequence>
<protein>
    <submittedName>
        <fullName evidence="2">DUF2911 domain-containing protein</fullName>
    </submittedName>
</protein>
<evidence type="ECO:0000256" key="1">
    <source>
        <dbReference type="SAM" id="SignalP"/>
    </source>
</evidence>
<keyword evidence="1" id="KW-0732">Signal</keyword>
<evidence type="ECO:0000313" key="3">
    <source>
        <dbReference type="Proteomes" id="UP001549773"/>
    </source>
</evidence>
<dbReference type="InterPro" id="IPR021314">
    <property type="entry name" value="DUF2911"/>
</dbReference>
<organism evidence="2 3">
    <name type="scientific">Sediminicola luteus</name>
    <dbReference type="NCBI Taxonomy" id="319238"/>
    <lineage>
        <taxon>Bacteria</taxon>
        <taxon>Pseudomonadati</taxon>
        <taxon>Bacteroidota</taxon>
        <taxon>Flavobacteriia</taxon>
        <taxon>Flavobacteriales</taxon>
        <taxon>Flavobacteriaceae</taxon>
        <taxon>Sediminicola</taxon>
    </lineage>
</organism>
<feature type="chain" id="PRO_5045532458" evidence="1">
    <location>
        <begin position="19"/>
        <end position="284"/>
    </location>
</feature>
<dbReference type="Proteomes" id="UP001549773">
    <property type="component" value="Unassembled WGS sequence"/>
</dbReference>
<accession>A0ABV2U286</accession>
<dbReference type="EMBL" id="JBEWYP010000010">
    <property type="protein sequence ID" value="MET7030659.1"/>
    <property type="molecule type" value="Genomic_DNA"/>
</dbReference>
<name>A0ABV2U286_9FLAO</name>
<gene>
    <name evidence="2" type="ORF">ABXZ32_14725</name>
</gene>
<proteinExistence type="predicted"/>
<dbReference type="InterPro" id="IPR011990">
    <property type="entry name" value="TPR-like_helical_dom_sf"/>
</dbReference>
<reference evidence="2 3" key="1">
    <citation type="submission" date="2024-07" db="EMBL/GenBank/DDBJ databases">
        <title>The genome sequence of type strain Sediminicola luteus GDMCC 1.2596T.</title>
        <authorList>
            <person name="Liu Y."/>
        </authorList>
    </citation>
    <scope>NUCLEOTIDE SEQUENCE [LARGE SCALE GENOMIC DNA]</scope>
    <source>
        <strain evidence="2 3">GDMCC 1.2596</strain>
    </source>
</reference>
<dbReference type="RefSeq" id="WP_354619449.1">
    <property type="nucleotide sequence ID" value="NZ_JBEWYP010000010.1"/>
</dbReference>
<keyword evidence="3" id="KW-1185">Reference proteome</keyword>
<comment type="caution">
    <text evidence="2">The sequence shown here is derived from an EMBL/GenBank/DDBJ whole genome shotgun (WGS) entry which is preliminary data.</text>
</comment>
<dbReference type="SUPFAM" id="SSF48452">
    <property type="entry name" value="TPR-like"/>
    <property type="match status" value="1"/>
</dbReference>
<dbReference type="Gene3D" id="1.25.40.10">
    <property type="entry name" value="Tetratricopeptide repeat domain"/>
    <property type="match status" value="1"/>
</dbReference>
<evidence type="ECO:0000313" key="2">
    <source>
        <dbReference type="EMBL" id="MET7030659.1"/>
    </source>
</evidence>